<feature type="domain" description="Type II secretion system protein GspF" evidence="10">
    <location>
        <begin position="58"/>
        <end position="181"/>
    </location>
</feature>
<evidence type="ECO:0000313" key="11">
    <source>
        <dbReference type="EMBL" id="OGE86165.1"/>
    </source>
</evidence>
<comment type="similarity">
    <text evidence="2">Belongs to the GSP F family.</text>
</comment>
<dbReference type="Proteomes" id="UP000176786">
    <property type="component" value="Unassembled WGS sequence"/>
</dbReference>
<keyword evidence="7 9" id="KW-0472">Membrane</keyword>
<accession>A0A1F5P8I5</accession>
<feature type="region of interest" description="Disordered" evidence="8">
    <location>
        <begin position="1"/>
        <end position="35"/>
    </location>
</feature>
<keyword evidence="3" id="KW-1003">Cell membrane</keyword>
<feature type="transmembrane region" description="Helical" evidence="9">
    <location>
        <begin position="158"/>
        <end position="180"/>
    </location>
</feature>
<dbReference type="PANTHER" id="PTHR30012">
    <property type="entry name" value="GENERAL SECRETION PATHWAY PROTEIN"/>
    <property type="match status" value="1"/>
</dbReference>
<comment type="subcellular location">
    <subcellularLocation>
        <location evidence="1">Cell inner membrane</location>
        <topology evidence="1">Multi-pass membrane protein</topology>
    </subcellularLocation>
</comment>
<dbReference type="STRING" id="1817832.A3J48_00715"/>
<evidence type="ECO:0000256" key="9">
    <source>
        <dbReference type="SAM" id="Phobius"/>
    </source>
</evidence>
<keyword evidence="4" id="KW-0997">Cell inner membrane</keyword>
<name>A0A1F5P8I5_9BACT</name>
<dbReference type="GO" id="GO:0015628">
    <property type="term" value="P:protein secretion by the type II secretion system"/>
    <property type="evidence" value="ECO:0007669"/>
    <property type="project" value="TreeGrafter"/>
</dbReference>
<feature type="transmembrane region" description="Helical" evidence="9">
    <location>
        <begin position="364"/>
        <end position="385"/>
    </location>
</feature>
<evidence type="ECO:0000259" key="10">
    <source>
        <dbReference type="Pfam" id="PF00482"/>
    </source>
</evidence>
<dbReference type="GO" id="GO:0005886">
    <property type="term" value="C:plasma membrane"/>
    <property type="evidence" value="ECO:0007669"/>
    <property type="project" value="UniProtKB-SubCell"/>
</dbReference>
<feature type="domain" description="Type II secretion system protein GspF" evidence="10">
    <location>
        <begin position="261"/>
        <end position="383"/>
    </location>
</feature>
<evidence type="ECO:0000256" key="3">
    <source>
        <dbReference type="ARBA" id="ARBA00022475"/>
    </source>
</evidence>
<reference evidence="11 12" key="1">
    <citation type="journal article" date="2016" name="Nat. Commun.">
        <title>Thousands of microbial genomes shed light on interconnected biogeochemical processes in an aquifer system.</title>
        <authorList>
            <person name="Anantharaman K."/>
            <person name="Brown C.T."/>
            <person name="Hug L.A."/>
            <person name="Sharon I."/>
            <person name="Castelle C.J."/>
            <person name="Probst A.J."/>
            <person name="Thomas B.C."/>
            <person name="Singh A."/>
            <person name="Wilkins M.J."/>
            <person name="Karaoz U."/>
            <person name="Brodie E.L."/>
            <person name="Williams K.H."/>
            <person name="Hubbard S.S."/>
            <person name="Banfield J.F."/>
        </authorList>
    </citation>
    <scope>NUCLEOTIDE SEQUENCE [LARGE SCALE GENOMIC DNA]</scope>
</reference>
<evidence type="ECO:0000256" key="7">
    <source>
        <dbReference type="ARBA" id="ARBA00023136"/>
    </source>
</evidence>
<evidence type="ECO:0000313" key="12">
    <source>
        <dbReference type="Proteomes" id="UP000176786"/>
    </source>
</evidence>
<dbReference type="Gene3D" id="1.20.81.30">
    <property type="entry name" value="Type II secretion system (T2SS), domain F"/>
    <property type="match status" value="2"/>
</dbReference>
<evidence type="ECO:0000256" key="6">
    <source>
        <dbReference type="ARBA" id="ARBA00022989"/>
    </source>
</evidence>
<dbReference type="FunFam" id="1.20.81.30:FF:000001">
    <property type="entry name" value="Type II secretion system protein F"/>
    <property type="match status" value="2"/>
</dbReference>
<gene>
    <name evidence="11" type="ORF">A3J48_00715</name>
</gene>
<dbReference type="InterPro" id="IPR003004">
    <property type="entry name" value="GspF/PilC"/>
</dbReference>
<keyword evidence="5 9" id="KW-0812">Transmembrane</keyword>
<dbReference type="InterPro" id="IPR018076">
    <property type="entry name" value="T2SS_GspF_dom"/>
</dbReference>
<dbReference type="AlphaFoldDB" id="A0A1F5P8I5"/>
<sequence>MRRIDSIQPINLEPSSMENRRPAFFNEKPNKTTPARAKQKGFNLTFFNRVSVKQLVFFTRELSVLLNANVPIVQSLNILAKQVKPGRVKDAAVDLSQTVEGGSSLSAALARHPDVFNNLYVSLVKTGEASGTLDRSLTYLADQLEKDYDLRRKIKGALTYPAFIITAMIGVMALMFTFVMPKMLLILRETATDLPFTTKILISITDLFTGYWWLMIALIVGSFLFLRFYISRPAGRLVWDNFKLKIPVIGKVAEQVYMERFSRNFAVLVQGGVPLVHGLRVTAEAVGNAAYRRALLQAAVRVENGQPLAESLGQHSIIPAIVVQMIAVGEQTNKVDDILFKMAAFYEKESDQVVSNLTSLLEPVIMLALGGMVAIIVAGILLPIYNVVTAQQ</sequence>
<protein>
    <recommendedName>
        <fullName evidence="10">Type II secretion system protein GspF domain-containing protein</fullName>
    </recommendedName>
</protein>
<dbReference type="EMBL" id="MFES01000006">
    <property type="protein sequence ID" value="OGE86165.1"/>
    <property type="molecule type" value="Genomic_DNA"/>
</dbReference>
<dbReference type="PRINTS" id="PR00812">
    <property type="entry name" value="BCTERIALGSPF"/>
</dbReference>
<dbReference type="Pfam" id="PF00482">
    <property type="entry name" value="T2SSF"/>
    <property type="match status" value="2"/>
</dbReference>
<organism evidence="11 12">
    <name type="scientific">Candidatus Doudnabacteria bacterium RIFCSPHIGHO2_02_FULL_46_11</name>
    <dbReference type="NCBI Taxonomy" id="1817832"/>
    <lineage>
        <taxon>Bacteria</taxon>
        <taxon>Candidatus Doudnaibacteriota</taxon>
    </lineage>
</organism>
<evidence type="ECO:0000256" key="4">
    <source>
        <dbReference type="ARBA" id="ARBA00022519"/>
    </source>
</evidence>
<dbReference type="PANTHER" id="PTHR30012:SF0">
    <property type="entry name" value="TYPE II SECRETION SYSTEM PROTEIN F-RELATED"/>
    <property type="match status" value="1"/>
</dbReference>
<proteinExistence type="inferred from homology"/>
<comment type="caution">
    <text evidence="11">The sequence shown here is derived from an EMBL/GenBank/DDBJ whole genome shotgun (WGS) entry which is preliminary data.</text>
</comment>
<evidence type="ECO:0000256" key="2">
    <source>
        <dbReference type="ARBA" id="ARBA00005745"/>
    </source>
</evidence>
<dbReference type="InterPro" id="IPR042094">
    <property type="entry name" value="T2SS_GspF_sf"/>
</dbReference>
<evidence type="ECO:0000256" key="8">
    <source>
        <dbReference type="SAM" id="MobiDB-lite"/>
    </source>
</evidence>
<evidence type="ECO:0000256" key="5">
    <source>
        <dbReference type="ARBA" id="ARBA00022692"/>
    </source>
</evidence>
<evidence type="ECO:0000256" key="1">
    <source>
        <dbReference type="ARBA" id="ARBA00004429"/>
    </source>
</evidence>
<keyword evidence="6 9" id="KW-1133">Transmembrane helix</keyword>
<feature type="transmembrane region" description="Helical" evidence="9">
    <location>
        <begin position="211"/>
        <end position="230"/>
    </location>
</feature>